<dbReference type="SUPFAM" id="SSF52821">
    <property type="entry name" value="Rhodanese/Cell cycle control phosphatase"/>
    <property type="match status" value="1"/>
</dbReference>
<dbReference type="Pfam" id="PF00581">
    <property type="entry name" value="Rhodanese"/>
    <property type="match status" value="1"/>
</dbReference>
<dbReference type="EMBL" id="FUYA01000003">
    <property type="protein sequence ID" value="SKA70283.1"/>
    <property type="molecule type" value="Genomic_DNA"/>
</dbReference>
<keyword evidence="1" id="KW-1133">Transmembrane helix</keyword>
<feature type="domain" description="Rhodanese" evidence="2">
    <location>
        <begin position="23"/>
        <end position="105"/>
    </location>
</feature>
<proteinExistence type="predicted"/>
<protein>
    <submittedName>
        <fullName evidence="3">Rhodanese-related sulfurtransferase</fullName>
    </submittedName>
</protein>
<organism evidence="3 4">
    <name type="scientific">Desulfobaculum bizertense DSM 18034</name>
    <dbReference type="NCBI Taxonomy" id="1121442"/>
    <lineage>
        <taxon>Bacteria</taxon>
        <taxon>Pseudomonadati</taxon>
        <taxon>Thermodesulfobacteriota</taxon>
        <taxon>Desulfovibrionia</taxon>
        <taxon>Desulfovibrionales</taxon>
        <taxon>Desulfovibrionaceae</taxon>
        <taxon>Desulfobaculum</taxon>
    </lineage>
</organism>
<dbReference type="Gene3D" id="6.10.140.1340">
    <property type="match status" value="1"/>
</dbReference>
<dbReference type="STRING" id="1121442.SAMN02745702_01316"/>
<dbReference type="PROSITE" id="PS50206">
    <property type="entry name" value="RHODANESE_3"/>
    <property type="match status" value="1"/>
</dbReference>
<feature type="transmembrane region" description="Helical" evidence="1">
    <location>
        <begin position="117"/>
        <end position="136"/>
    </location>
</feature>
<keyword evidence="4" id="KW-1185">Reference proteome</keyword>
<accession>A0A1T4VZ73</accession>
<dbReference type="SMART" id="SM00450">
    <property type="entry name" value="RHOD"/>
    <property type="match status" value="1"/>
</dbReference>
<name>A0A1T4VZ73_9BACT</name>
<keyword evidence="1" id="KW-0472">Membrane</keyword>
<evidence type="ECO:0000259" key="2">
    <source>
        <dbReference type="PROSITE" id="PS50206"/>
    </source>
</evidence>
<dbReference type="AlphaFoldDB" id="A0A1T4VZ73"/>
<dbReference type="InterPro" id="IPR021309">
    <property type="entry name" value="YgaP-like_TM"/>
</dbReference>
<dbReference type="OrthoDB" id="9807812at2"/>
<dbReference type="InterPro" id="IPR036873">
    <property type="entry name" value="Rhodanese-like_dom_sf"/>
</dbReference>
<dbReference type="Gene3D" id="3.40.250.10">
    <property type="entry name" value="Rhodanese-like domain"/>
    <property type="match status" value="1"/>
</dbReference>
<dbReference type="InterPro" id="IPR001763">
    <property type="entry name" value="Rhodanese-like_dom"/>
</dbReference>
<keyword evidence="1" id="KW-0812">Transmembrane</keyword>
<dbReference type="Proteomes" id="UP000189733">
    <property type="component" value="Unassembled WGS sequence"/>
</dbReference>
<dbReference type="Pfam" id="PF11127">
    <property type="entry name" value="YgaP-like_TM"/>
    <property type="match status" value="1"/>
</dbReference>
<keyword evidence="3" id="KW-0808">Transferase</keyword>
<evidence type="ECO:0000256" key="1">
    <source>
        <dbReference type="SAM" id="Phobius"/>
    </source>
</evidence>
<dbReference type="CDD" id="cd00158">
    <property type="entry name" value="RHOD"/>
    <property type="match status" value="1"/>
</dbReference>
<reference evidence="3 4" key="1">
    <citation type="submission" date="2017-02" db="EMBL/GenBank/DDBJ databases">
        <authorList>
            <person name="Peterson S.W."/>
        </authorList>
    </citation>
    <scope>NUCLEOTIDE SEQUENCE [LARGE SCALE GENOMIC DNA]</scope>
    <source>
        <strain evidence="3 4">DSM 18034</strain>
    </source>
</reference>
<dbReference type="GO" id="GO:0016740">
    <property type="term" value="F:transferase activity"/>
    <property type="evidence" value="ECO:0007669"/>
    <property type="project" value="UniProtKB-KW"/>
</dbReference>
<evidence type="ECO:0000313" key="3">
    <source>
        <dbReference type="EMBL" id="SKA70283.1"/>
    </source>
</evidence>
<sequence length="181" mass="19172">MNAQTVLPKEAHKLFQSGAALGVDVRTVSEVKGEFIADSVFLPQDIFSEQRLSALLEEGQDVILICRSDNRATQIAERFAAQLPKLKVLKGGIVAWKKDGLPISAGCASGIPMERQVLISAGSLVLLGLLLSKVIAPEFVGVSAFVGAGLIFAGVTGFCGMAKILGKMPWNTKNNSCSLSR</sequence>
<gene>
    <name evidence="3" type="ORF">SAMN02745702_01316</name>
</gene>
<dbReference type="RefSeq" id="WP_078684604.1">
    <property type="nucleotide sequence ID" value="NZ_FUYA01000003.1"/>
</dbReference>
<feature type="transmembrane region" description="Helical" evidence="1">
    <location>
        <begin position="142"/>
        <end position="165"/>
    </location>
</feature>
<evidence type="ECO:0000313" key="4">
    <source>
        <dbReference type="Proteomes" id="UP000189733"/>
    </source>
</evidence>